<feature type="domain" description="Mechanosensitive ion channel transmembrane helices 2/3" evidence="10">
    <location>
        <begin position="106"/>
        <end position="143"/>
    </location>
</feature>
<evidence type="ECO:0000256" key="2">
    <source>
        <dbReference type="ARBA" id="ARBA00008017"/>
    </source>
</evidence>
<dbReference type="EMBL" id="JAEINH010000006">
    <property type="protein sequence ID" value="MBI9115059.1"/>
    <property type="molecule type" value="Genomic_DNA"/>
</dbReference>
<dbReference type="Proteomes" id="UP000602087">
    <property type="component" value="Unassembled WGS sequence"/>
</dbReference>
<evidence type="ECO:0000313" key="12">
    <source>
        <dbReference type="Proteomes" id="UP000602087"/>
    </source>
</evidence>
<organism evidence="11 12">
    <name type="scientific">Sanguibacter suaedae</name>
    <dbReference type="NCBI Taxonomy" id="2795737"/>
    <lineage>
        <taxon>Bacteria</taxon>
        <taxon>Bacillati</taxon>
        <taxon>Actinomycetota</taxon>
        <taxon>Actinomycetes</taxon>
        <taxon>Micrococcales</taxon>
        <taxon>Sanguibacteraceae</taxon>
        <taxon>Sanguibacter</taxon>
    </lineage>
</organism>
<name>A0A934IDR3_9MICO</name>
<dbReference type="Pfam" id="PF21088">
    <property type="entry name" value="MS_channel_1st"/>
    <property type="match status" value="1"/>
</dbReference>
<evidence type="ECO:0000256" key="1">
    <source>
        <dbReference type="ARBA" id="ARBA00004651"/>
    </source>
</evidence>
<feature type="transmembrane region" description="Helical" evidence="8">
    <location>
        <begin position="98"/>
        <end position="118"/>
    </location>
</feature>
<dbReference type="InterPro" id="IPR045276">
    <property type="entry name" value="YbiO_bact"/>
</dbReference>
<comment type="subcellular location">
    <subcellularLocation>
        <location evidence="1">Cell membrane</location>
        <topology evidence="1">Multi-pass membrane protein</topology>
    </subcellularLocation>
</comment>
<dbReference type="SUPFAM" id="SSF50182">
    <property type="entry name" value="Sm-like ribonucleoproteins"/>
    <property type="match status" value="1"/>
</dbReference>
<dbReference type="FunFam" id="2.30.30.60:FF:000001">
    <property type="entry name" value="MscS Mechanosensitive ion channel"/>
    <property type="match status" value="1"/>
</dbReference>
<dbReference type="RefSeq" id="WP_198733627.1">
    <property type="nucleotide sequence ID" value="NZ_JAEINH010000006.1"/>
</dbReference>
<dbReference type="Gene3D" id="3.30.70.100">
    <property type="match status" value="1"/>
</dbReference>
<dbReference type="PANTHER" id="PTHR30460">
    <property type="entry name" value="MODERATE CONDUCTANCE MECHANOSENSITIVE CHANNEL YBIO"/>
    <property type="match status" value="1"/>
</dbReference>
<sequence>MDLSDIAPEDFEPSSADWWLDWFLGTPLRLLITLVVGLVVLVVLRRVIRTVTNHIADGTALGRPGLRELGGTEVGSAILRNNPLASARRAQRARTIGSVLRSGATLVVGAVVLLMMLSDVGVNIMPLLASAGVAGVALGFGAQSLVKDFLSGTFMLLEDQYGVGDVVTFGEVTGTVEAVALRVTKVRDISGTLWYLRNGEILSVGNQTQGWARAMVEVQLRPDADVEGARELLRSAGRRLTDDPVLSTYLQEEPEVIGIEALSAESMKFKVQVKTNPAMQWEVARALRVAVREELEGARVQMAIQQQTLVVSETGATSTDAAAAASTSGPVGGPGTPP</sequence>
<dbReference type="SUPFAM" id="SSF82861">
    <property type="entry name" value="Mechanosensitive channel protein MscS (YggB), transmembrane region"/>
    <property type="match status" value="1"/>
</dbReference>
<dbReference type="InterPro" id="IPR011014">
    <property type="entry name" value="MscS_channel_TM-2"/>
</dbReference>
<keyword evidence="3" id="KW-1003">Cell membrane</keyword>
<evidence type="ECO:0000256" key="6">
    <source>
        <dbReference type="ARBA" id="ARBA00023136"/>
    </source>
</evidence>
<dbReference type="SUPFAM" id="SSF82689">
    <property type="entry name" value="Mechanosensitive channel protein MscS (YggB), C-terminal domain"/>
    <property type="match status" value="1"/>
</dbReference>
<dbReference type="Gene3D" id="1.10.287.1260">
    <property type="match status" value="1"/>
</dbReference>
<evidence type="ECO:0000259" key="9">
    <source>
        <dbReference type="Pfam" id="PF00924"/>
    </source>
</evidence>
<evidence type="ECO:0000256" key="4">
    <source>
        <dbReference type="ARBA" id="ARBA00022692"/>
    </source>
</evidence>
<dbReference type="InterPro" id="IPR011066">
    <property type="entry name" value="MscS_channel_C_sf"/>
</dbReference>
<reference evidence="11" key="1">
    <citation type="submission" date="2020-12" db="EMBL/GenBank/DDBJ databases">
        <title>Sanguibacter suaedae sp. nov., isolated from Suaeda aralocaspica.</title>
        <authorList>
            <person name="Ma Q."/>
        </authorList>
    </citation>
    <scope>NUCLEOTIDE SEQUENCE</scope>
    <source>
        <strain evidence="11">YZGR15</strain>
    </source>
</reference>
<proteinExistence type="inferred from homology"/>
<keyword evidence="6 8" id="KW-0472">Membrane</keyword>
<evidence type="ECO:0000256" key="8">
    <source>
        <dbReference type="SAM" id="Phobius"/>
    </source>
</evidence>
<feature type="region of interest" description="Disordered" evidence="7">
    <location>
        <begin position="317"/>
        <end position="338"/>
    </location>
</feature>
<evidence type="ECO:0000313" key="11">
    <source>
        <dbReference type="EMBL" id="MBI9115059.1"/>
    </source>
</evidence>
<gene>
    <name evidence="11" type="ORF">JAV76_08550</name>
</gene>
<dbReference type="AlphaFoldDB" id="A0A934IDR3"/>
<feature type="compositionally biased region" description="Low complexity" evidence="7">
    <location>
        <begin position="317"/>
        <end position="329"/>
    </location>
</feature>
<dbReference type="GO" id="GO:0005886">
    <property type="term" value="C:plasma membrane"/>
    <property type="evidence" value="ECO:0007669"/>
    <property type="project" value="UniProtKB-SubCell"/>
</dbReference>
<dbReference type="Gene3D" id="2.30.30.60">
    <property type="match status" value="1"/>
</dbReference>
<evidence type="ECO:0000256" key="3">
    <source>
        <dbReference type="ARBA" id="ARBA00022475"/>
    </source>
</evidence>
<comment type="similarity">
    <text evidence="2">Belongs to the MscS (TC 1.A.23) family.</text>
</comment>
<dbReference type="GO" id="GO:0008381">
    <property type="term" value="F:mechanosensitive monoatomic ion channel activity"/>
    <property type="evidence" value="ECO:0007669"/>
    <property type="project" value="InterPro"/>
</dbReference>
<dbReference type="InterPro" id="IPR049142">
    <property type="entry name" value="MS_channel_1st"/>
</dbReference>
<evidence type="ECO:0000259" key="10">
    <source>
        <dbReference type="Pfam" id="PF21088"/>
    </source>
</evidence>
<dbReference type="InterPro" id="IPR010920">
    <property type="entry name" value="LSM_dom_sf"/>
</dbReference>
<dbReference type="InterPro" id="IPR006685">
    <property type="entry name" value="MscS_channel_2nd"/>
</dbReference>
<accession>A0A934IDR3</accession>
<feature type="transmembrane region" description="Helical" evidence="8">
    <location>
        <begin position="124"/>
        <end position="146"/>
    </location>
</feature>
<keyword evidence="4 8" id="KW-0812">Transmembrane</keyword>
<dbReference type="InterPro" id="IPR023408">
    <property type="entry name" value="MscS_beta-dom_sf"/>
</dbReference>
<evidence type="ECO:0000256" key="7">
    <source>
        <dbReference type="SAM" id="MobiDB-lite"/>
    </source>
</evidence>
<feature type="domain" description="Mechanosensitive ion channel MscS" evidence="9">
    <location>
        <begin position="145"/>
        <end position="207"/>
    </location>
</feature>
<dbReference type="PANTHER" id="PTHR30460:SF0">
    <property type="entry name" value="MODERATE CONDUCTANCE MECHANOSENSITIVE CHANNEL YBIO"/>
    <property type="match status" value="1"/>
</dbReference>
<dbReference type="Pfam" id="PF00924">
    <property type="entry name" value="MS_channel_2nd"/>
    <property type="match status" value="1"/>
</dbReference>
<feature type="transmembrane region" description="Helical" evidence="8">
    <location>
        <begin position="22"/>
        <end position="44"/>
    </location>
</feature>
<comment type="caution">
    <text evidence="11">The sequence shown here is derived from an EMBL/GenBank/DDBJ whole genome shotgun (WGS) entry which is preliminary data.</text>
</comment>
<protein>
    <submittedName>
        <fullName evidence="11">Mechanosensitive ion channel family protein</fullName>
    </submittedName>
</protein>
<keyword evidence="5 8" id="KW-1133">Transmembrane helix</keyword>
<keyword evidence="12" id="KW-1185">Reference proteome</keyword>
<evidence type="ECO:0000256" key="5">
    <source>
        <dbReference type="ARBA" id="ARBA00022989"/>
    </source>
</evidence>